<evidence type="ECO:0000313" key="9">
    <source>
        <dbReference type="Proteomes" id="UP000239899"/>
    </source>
</evidence>
<evidence type="ECO:0000256" key="3">
    <source>
        <dbReference type="ARBA" id="ARBA00023054"/>
    </source>
</evidence>
<accession>A0A2P6TEB5</accession>
<feature type="compositionally biased region" description="Basic residues" evidence="6">
    <location>
        <begin position="7"/>
        <end position="48"/>
    </location>
</feature>
<dbReference type="EMBL" id="LHPG02000020">
    <property type="protein sequence ID" value="PRW20978.1"/>
    <property type="molecule type" value="Genomic_DNA"/>
</dbReference>
<dbReference type="PANTHER" id="PTHR11089:SF30">
    <property type="entry name" value="GUANINE NUCLEOTIDE-BINDING PROTEIN-LIKE 3 HOMOLOG"/>
    <property type="match status" value="1"/>
</dbReference>
<dbReference type="Pfam" id="PF01926">
    <property type="entry name" value="MMR_HSR1"/>
    <property type="match status" value="1"/>
</dbReference>
<gene>
    <name evidence="8" type="ORF">C2E21_8425</name>
</gene>
<keyword evidence="9" id="KW-1185">Reference proteome</keyword>
<organism evidence="8 9">
    <name type="scientific">Chlorella sorokiniana</name>
    <name type="common">Freshwater green alga</name>
    <dbReference type="NCBI Taxonomy" id="3076"/>
    <lineage>
        <taxon>Eukaryota</taxon>
        <taxon>Viridiplantae</taxon>
        <taxon>Chlorophyta</taxon>
        <taxon>core chlorophytes</taxon>
        <taxon>Trebouxiophyceae</taxon>
        <taxon>Chlorellales</taxon>
        <taxon>Chlorellaceae</taxon>
        <taxon>Chlorella clade</taxon>
        <taxon>Chlorella</taxon>
    </lineage>
</organism>
<feature type="compositionally biased region" description="Low complexity" evidence="6">
    <location>
        <begin position="541"/>
        <end position="555"/>
    </location>
</feature>
<evidence type="ECO:0000256" key="5">
    <source>
        <dbReference type="ARBA" id="ARBA00023242"/>
    </source>
</evidence>
<dbReference type="GO" id="GO:0005525">
    <property type="term" value="F:GTP binding"/>
    <property type="evidence" value="ECO:0007669"/>
    <property type="project" value="UniProtKB-KW"/>
</dbReference>
<evidence type="ECO:0000256" key="2">
    <source>
        <dbReference type="ARBA" id="ARBA00022741"/>
    </source>
</evidence>
<dbReference type="Proteomes" id="UP000239899">
    <property type="component" value="Unassembled WGS sequence"/>
</dbReference>
<keyword evidence="3" id="KW-0175">Coiled coil</keyword>
<dbReference type="Pfam" id="PF08701">
    <property type="entry name" value="GN3L_Grn1"/>
    <property type="match status" value="1"/>
</dbReference>
<dbReference type="SUPFAM" id="SSF52540">
    <property type="entry name" value="P-loop containing nucleoside triphosphate hydrolases"/>
    <property type="match status" value="1"/>
</dbReference>
<keyword evidence="4" id="KW-0342">GTP-binding</keyword>
<dbReference type="InterPro" id="IPR014813">
    <property type="entry name" value="Gnl3_N_dom"/>
</dbReference>
<dbReference type="GO" id="GO:0050793">
    <property type="term" value="P:regulation of developmental process"/>
    <property type="evidence" value="ECO:0007669"/>
    <property type="project" value="UniProtKB-ARBA"/>
</dbReference>
<dbReference type="GO" id="GO:0051239">
    <property type="term" value="P:regulation of multicellular organismal process"/>
    <property type="evidence" value="ECO:0007669"/>
    <property type="project" value="UniProtKB-ARBA"/>
</dbReference>
<keyword evidence="5" id="KW-0539">Nucleus</keyword>
<evidence type="ECO:0000256" key="6">
    <source>
        <dbReference type="SAM" id="MobiDB-lite"/>
    </source>
</evidence>
<evidence type="ECO:0000313" key="8">
    <source>
        <dbReference type="EMBL" id="PRW20978.1"/>
    </source>
</evidence>
<feature type="compositionally biased region" description="Acidic residues" evidence="6">
    <location>
        <begin position="602"/>
        <end position="614"/>
    </location>
</feature>
<feature type="compositionally biased region" description="Basic and acidic residues" evidence="6">
    <location>
        <begin position="79"/>
        <end position="101"/>
    </location>
</feature>
<feature type="region of interest" description="Disordered" evidence="6">
    <location>
        <begin position="495"/>
        <end position="635"/>
    </location>
</feature>
<comment type="subcellular location">
    <subcellularLocation>
        <location evidence="1">Nucleus</location>
        <location evidence="1">Nucleolus</location>
    </subcellularLocation>
</comment>
<dbReference type="AlphaFoldDB" id="A0A2P6TEB5"/>
<dbReference type="FunFam" id="1.10.1580.10:FF:000002">
    <property type="entry name" value="Guanine nucleotide-binding protein-like 3 (nucleolar)-like"/>
    <property type="match status" value="1"/>
</dbReference>
<reference evidence="8 9" key="1">
    <citation type="journal article" date="2018" name="Plant J.">
        <title>Genome sequences of Chlorella sorokiniana UTEX 1602 and Micractinium conductrix SAG 241.80: implications to maltose excretion by a green alga.</title>
        <authorList>
            <person name="Arriola M.B."/>
            <person name="Velmurugan N."/>
            <person name="Zhang Y."/>
            <person name="Plunkett M.H."/>
            <person name="Hondzo H."/>
            <person name="Barney B.M."/>
        </authorList>
    </citation>
    <scope>NUCLEOTIDE SEQUENCE [LARGE SCALE GENOMIC DNA]</scope>
    <source>
        <strain evidence="9">UTEX 1602</strain>
    </source>
</reference>
<dbReference type="PANTHER" id="PTHR11089">
    <property type="entry name" value="GTP-BINDING PROTEIN-RELATED"/>
    <property type="match status" value="1"/>
</dbReference>
<keyword evidence="2" id="KW-0547">Nucleotide-binding</keyword>
<dbReference type="InterPro" id="IPR006073">
    <property type="entry name" value="GTP-bd"/>
</dbReference>
<dbReference type="OrthoDB" id="444945at2759"/>
<dbReference type="InterPro" id="IPR050755">
    <property type="entry name" value="TRAFAC_YlqF/YawG_RiboMat"/>
</dbReference>
<dbReference type="Gene3D" id="1.10.1580.10">
    <property type="match status" value="1"/>
</dbReference>
<dbReference type="InterPro" id="IPR023179">
    <property type="entry name" value="GTP-bd_ortho_bundle_sf"/>
</dbReference>
<dbReference type="PROSITE" id="PS51721">
    <property type="entry name" value="G_CP"/>
    <property type="match status" value="1"/>
</dbReference>
<evidence type="ECO:0000256" key="1">
    <source>
        <dbReference type="ARBA" id="ARBA00004604"/>
    </source>
</evidence>
<dbReference type="InterPro" id="IPR027417">
    <property type="entry name" value="P-loop_NTPase"/>
</dbReference>
<evidence type="ECO:0000256" key="4">
    <source>
        <dbReference type="ARBA" id="ARBA00023134"/>
    </source>
</evidence>
<dbReference type="STRING" id="3076.A0A2P6TEB5"/>
<dbReference type="InterPro" id="IPR030378">
    <property type="entry name" value="G_CP_dom"/>
</dbReference>
<comment type="caution">
    <text evidence="8">The sequence shown here is derived from an EMBL/GenBank/DDBJ whole genome shotgun (WGS) entry which is preliminary data.</text>
</comment>
<feature type="compositionally biased region" description="Acidic residues" evidence="6">
    <location>
        <begin position="506"/>
        <end position="517"/>
    </location>
</feature>
<dbReference type="GO" id="GO:0005730">
    <property type="term" value="C:nucleolus"/>
    <property type="evidence" value="ECO:0007669"/>
    <property type="project" value="UniProtKB-SubCell"/>
</dbReference>
<feature type="domain" description="CP-type G" evidence="7">
    <location>
        <begin position="151"/>
        <end position="337"/>
    </location>
</feature>
<feature type="region of interest" description="Disordered" evidence="6">
    <location>
        <begin position="79"/>
        <end position="108"/>
    </location>
</feature>
<feature type="compositionally biased region" description="Low complexity" evidence="6">
    <location>
        <begin position="587"/>
        <end position="598"/>
    </location>
</feature>
<evidence type="ECO:0000259" key="7">
    <source>
        <dbReference type="PROSITE" id="PS51721"/>
    </source>
</evidence>
<dbReference type="CDD" id="cd04178">
    <property type="entry name" value="Nucleostemin_like"/>
    <property type="match status" value="1"/>
</dbReference>
<feature type="region of interest" description="Disordered" evidence="6">
    <location>
        <begin position="1"/>
        <end position="60"/>
    </location>
</feature>
<dbReference type="PRINTS" id="PR00326">
    <property type="entry name" value="GTP1OBG"/>
</dbReference>
<name>A0A2P6TEB5_CHLSO</name>
<dbReference type="Gene3D" id="3.40.50.300">
    <property type="entry name" value="P-loop containing nucleotide triphosphate hydrolases"/>
    <property type="match status" value="1"/>
</dbReference>
<dbReference type="FunFam" id="3.40.50.300:FF:000571">
    <property type="entry name" value="Guanine nucleotide-binding protein-like NSN1"/>
    <property type="match status" value="1"/>
</dbReference>
<protein>
    <submittedName>
        <fullName evidence="8">Guanine nucleotide-binding-like NSN1</fullName>
    </submittedName>
</protein>
<proteinExistence type="predicted"/>
<feature type="compositionally biased region" description="Acidic residues" evidence="6">
    <location>
        <begin position="526"/>
        <end position="540"/>
    </location>
</feature>
<sequence>MGGIGAKRSKKSKSKRMTLKQKYKVIRKVKEHHRKKRKEENKKKRLGIKPKEAKDPGIPNAWPFKEELIAQLKAQKEREEAKQRALREQRRAAAKEAREAAAMDADGEGQQLEAMQRAALKRGREYEKSAAAAAAGAGPGSFQDYSRRAFYKEFVKVVESSDVIIEVLDARDPLGCRCTDVERFVRRTDPSKKIILLLNKIDLVPREVAEQWLKYFREELPAVAFKSSTQKQATNLGRRSAGASKAAAEAALKGSECLGADTLLQLLKNYARSADIKTSITVGVVGLPNVGKSSVINSLKRTRVAQVGNTPGVTKAVQEVHLDKQVTLLDSPGVVFADASADGAAAAALRNAVKAEQLPDPALPVAEIVRRCPTKQLMKLYKVSGFEGPDQFLQLVAQARGKLKRGGAVDTAAAARIVLQDWNDGRIPYFTLPPKRDTEVAGSAQLVAEWGTEFDAAQAATLAGLARMDEGEAGGAFFQTDTLGAARVDFDGMAAAADEGGSGSGSEDDEEDDEAEGMSEGSSGEEGSDGEDGDAMDEGEAGPAAKRQRGAAAAQNVQLYSEAGQHNPHAARAEKKQRKKGAALRQAWAEVEAEAAAAGEGGNEDYDFQADWGEDGGAGTNPFAQLGDGEGSDDE</sequence>